<proteinExistence type="predicted"/>
<keyword evidence="2" id="KW-1185">Reference proteome</keyword>
<dbReference type="Proteomes" id="UP001281147">
    <property type="component" value="Unassembled WGS sequence"/>
</dbReference>
<dbReference type="EMBL" id="JAUTXU010000156">
    <property type="protein sequence ID" value="KAK3703062.1"/>
    <property type="molecule type" value="Genomic_DNA"/>
</dbReference>
<gene>
    <name evidence="1" type="ORF">LTR37_014673</name>
</gene>
<organism evidence="1 2">
    <name type="scientific">Vermiconidia calcicola</name>
    <dbReference type="NCBI Taxonomy" id="1690605"/>
    <lineage>
        <taxon>Eukaryota</taxon>
        <taxon>Fungi</taxon>
        <taxon>Dikarya</taxon>
        <taxon>Ascomycota</taxon>
        <taxon>Pezizomycotina</taxon>
        <taxon>Dothideomycetes</taxon>
        <taxon>Dothideomycetidae</taxon>
        <taxon>Mycosphaerellales</taxon>
        <taxon>Extremaceae</taxon>
        <taxon>Vermiconidia</taxon>
    </lineage>
</organism>
<reference evidence="1" key="1">
    <citation type="submission" date="2023-07" db="EMBL/GenBank/DDBJ databases">
        <title>Black Yeasts Isolated from many extreme environments.</title>
        <authorList>
            <person name="Coleine C."/>
            <person name="Stajich J.E."/>
            <person name="Selbmann L."/>
        </authorList>
    </citation>
    <scope>NUCLEOTIDE SEQUENCE</scope>
    <source>
        <strain evidence="1">CCFEE 5714</strain>
    </source>
</reference>
<comment type="caution">
    <text evidence="1">The sequence shown here is derived from an EMBL/GenBank/DDBJ whole genome shotgun (WGS) entry which is preliminary data.</text>
</comment>
<evidence type="ECO:0000313" key="1">
    <source>
        <dbReference type="EMBL" id="KAK3703062.1"/>
    </source>
</evidence>
<name>A0ACC3MSW6_9PEZI</name>
<sequence length="135" mass="14601">MADLFSIAVGTLSVVEVAKKAVEFLIETQKGTKNTDKDLETLVGDFESLRALCEQVGYAFERDVADHGSAPKKDEEAASKLWRETSGTLKDCETVLVDLEEVAKKMIGSPDSLPLTRRSKDDKASTALAKAEPGP</sequence>
<evidence type="ECO:0000313" key="2">
    <source>
        <dbReference type="Proteomes" id="UP001281147"/>
    </source>
</evidence>
<accession>A0ACC3MSW6</accession>
<protein>
    <submittedName>
        <fullName evidence="1">Uncharacterized protein</fullName>
    </submittedName>
</protein>